<dbReference type="OrthoDB" id="103676at2157"/>
<proteinExistence type="predicted"/>
<name>A0A285P5F1_NATPI</name>
<feature type="transmembrane region" description="Helical" evidence="1">
    <location>
        <begin position="345"/>
        <end position="365"/>
    </location>
</feature>
<gene>
    <name evidence="3" type="ORF">SAMN06269185_2822</name>
</gene>
<accession>A0A285P5F1</accession>
<keyword evidence="1" id="KW-0472">Membrane</keyword>
<dbReference type="Proteomes" id="UP000219453">
    <property type="component" value="Unassembled WGS sequence"/>
</dbReference>
<organism evidence="3 4">
    <name type="scientific">Natronoarchaeum philippinense</name>
    <dbReference type="NCBI Taxonomy" id="558529"/>
    <lineage>
        <taxon>Archaea</taxon>
        <taxon>Methanobacteriati</taxon>
        <taxon>Methanobacteriota</taxon>
        <taxon>Stenosarchaea group</taxon>
        <taxon>Halobacteria</taxon>
        <taxon>Halobacteriales</taxon>
        <taxon>Natronoarchaeaceae</taxon>
    </lineage>
</organism>
<feature type="domain" description="CARDB" evidence="2">
    <location>
        <begin position="249"/>
        <end position="332"/>
    </location>
</feature>
<dbReference type="Gene3D" id="2.60.40.10">
    <property type="entry name" value="Immunoglobulins"/>
    <property type="match status" value="1"/>
</dbReference>
<evidence type="ECO:0000256" key="1">
    <source>
        <dbReference type="SAM" id="Phobius"/>
    </source>
</evidence>
<keyword evidence="1" id="KW-0812">Transmembrane</keyword>
<dbReference type="Pfam" id="PF07705">
    <property type="entry name" value="CARDB"/>
    <property type="match status" value="1"/>
</dbReference>
<evidence type="ECO:0000313" key="4">
    <source>
        <dbReference type="Proteomes" id="UP000219453"/>
    </source>
</evidence>
<evidence type="ECO:0000313" key="3">
    <source>
        <dbReference type="EMBL" id="SNZ16944.1"/>
    </source>
</evidence>
<dbReference type="InterPro" id="IPR013783">
    <property type="entry name" value="Ig-like_fold"/>
</dbReference>
<protein>
    <submittedName>
        <fullName evidence="3">CARDB protein</fullName>
    </submittedName>
</protein>
<sequence length="369" mass="38404">MRDSITAAVLCFVCVAALATGAVAQPLAGGHSPATQQGAAQLQQGDSQTYAVTQGDQCIEIQALGNGSQTVEEFYDYRNPETHDGPNNVYSSYGTQELQRGDTTTMFVYEGSQGTSLVVIHERIGDDSDGGAVTMQFDGLAENSEWAVQDDVYNGTRPGGNLDEWSHSGTSARATWAYTGGRNDGGALRGFGEDVTITPYFNDSADFREYDGDITQWDVVSASGGEYNRTALDSLTEEVTVSAGRCAELTASSVTTSPSSPDPGETVDIQATVQNDGSRAGSFSVEIAVGGEVIDTREIELESGESRELSVSTTFEDAGTYEIAVADTTTSVQVGGAGGSGPADVLPGFGVAAALVALAAVAVGARRYQ</sequence>
<dbReference type="RefSeq" id="WP_097009723.1">
    <property type="nucleotide sequence ID" value="NZ_OBEJ01000004.1"/>
</dbReference>
<evidence type="ECO:0000259" key="2">
    <source>
        <dbReference type="Pfam" id="PF07705"/>
    </source>
</evidence>
<reference evidence="3 4" key="1">
    <citation type="submission" date="2017-09" db="EMBL/GenBank/DDBJ databases">
        <authorList>
            <person name="Ehlers B."/>
            <person name="Leendertz F.H."/>
        </authorList>
    </citation>
    <scope>NUCLEOTIDE SEQUENCE [LARGE SCALE GENOMIC DNA]</scope>
    <source>
        <strain evidence="3 4">DSM 27208</strain>
    </source>
</reference>
<dbReference type="AlphaFoldDB" id="A0A285P5F1"/>
<keyword evidence="4" id="KW-1185">Reference proteome</keyword>
<dbReference type="EMBL" id="OBEJ01000004">
    <property type="protein sequence ID" value="SNZ16944.1"/>
    <property type="molecule type" value="Genomic_DNA"/>
</dbReference>
<dbReference type="InterPro" id="IPR011635">
    <property type="entry name" value="CARDB"/>
</dbReference>
<keyword evidence="1" id="KW-1133">Transmembrane helix</keyword>